<dbReference type="InterPro" id="IPR003018">
    <property type="entry name" value="GAF"/>
</dbReference>
<keyword evidence="1" id="KW-0808">Transferase</keyword>
<organism evidence="6 7">
    <name type="scientific">Herbiconiux aconitum</name>
    <dbReference type="NCBI Taxonomy" id="2970913"/>
    <lineage>
        <taxon>Bacteria</taxon>
        <taxon>Bacillati</taxon>
        <taxon>Actinomycetota</taxon>
        <taxon>Actinomycetes</taxon>
        <taxon>Micrococcales</taxon>
        <taxon>Microbacteriaceae</taxon>
        <taxon>Herbiconiux</taxon>
    </lineage>
</organism>
<keyword evidence="4" id="KW-0804">Transcription</keyword>
<feature type="domain" description="ANTAR" evidence="5">
    <location>
        <begin position="169"/>
        <end position="230"/>
    </location>
</feature>
<dbReference type="PIRSF" id="PIRSF036625">
    <property type="entry name" value="GAF_ANTAR"/>
    <property type="match status" value="1"/>
</dbReference>
<dbReference type="InterPro" id="IPR036388">
    <property type="entry name" value="WH-like_DNA-bd_sf"/>
</dbReference>
<gene>
    <name evidence="6" type="ORF">N1027_11500</name>
</gene>
<evidence type="ECO:0000313" key="7">
    <source>
        <dbReference type="Proteomes" id="UP001165584"/>
    </source>
</evidence>
<sequence>MAADREQQLLTTFVELADTLVVGYDVVDLLHTLVERCALILEATDAGILIPDETGALEVVASTSERSHLIGLLQLRADEGPCIDAYETGRLVTVENIAGTYARWPKFATAAAQVGYQSMHAIPLRLRGETIGSLNLFRDKVGPLDPEDAMAAQTLADVATIGILQERALRESDIAREQLQHALNSRVLIEQAKGVLSQVEGLSMEDAFSQMRTQARNTGTRLSVVAERVISQAQSR</sequence>
<proteinExistence type="predicted"/>
<dbReference type="InterPro" id="IPR011006">
    <property type="entry name" value="CheY-like_superfamily"/>
</dbReference>
<evidence type="ECO:0000313" key="6">
    <source>
        <dbReference type="EMBL" id="MCS5718758.1"/>
    </source>
</evidence>
<reference evidence="6" key="1">
    <citation type="submission" date="2022-08" db="EMBL/GenBank/DDBJ databases">
        <authorList>
            <person name="Deng Y."/>
            <person name="Han X.-F."/>
            <person name="Zhang Y.-Q."/>
        </authorList>
    </citation>
    <scope>NUCLEOTIDE SEQUENCE</scope>
    <source>
        <strain evidence="6">CPCC 205763</strain>
    </source>
</reference>
<dbReference type="SUPFAM" id="SSF52172">
    <property type="entry name" value="CheY-like"/>
    <property type="match status" value="1"/>
</dbReference>
<dbReference type="SMART" id="SM00065">
    <property type="entry name" value="GAF"/>
    <property type="match status" value="1"/>
</dbReference>
<evidence type="ECO:0000256" key="3">
    <source>
        <dbReference type="ARBA" id="ARBA00023015"/>
    </source>
</evidence>
<keyword evidence="3" id="KW-0805">Transcription regulation</keyword>
<name>A0ABT2GRG5_9MICO</name>
<protein>
    <submittedName>
        <fullName evidence="6">GAF and ANTAR domain-containing protein</fullName>
    </submittedName>
</protein>
<dbReference type="EMBL" id="JANLCM010000002">
    <property type="protein sequence ID" value="MCS5718758.1"/>
    <property type="molecule type" value="Genomic_DNA"/>
</dbReference>
<dbReference type="InterPro" id="IPR029016">
    <property type="entry name" value="GAF-like_dom_sf"/>
</dbReference>
<evidence type="ECO:0000256" key="2">
    <source>
        <dbReference type="ARBA" id="ARBA00022777"/>
    </source>
</evidence>
<dbReference type="Pfam" id="PF03861">
    <property type="entry name" value="ANTAR"/>
    <property type="match status" value="1"/>
</dbReference>
<dbReference type="Proteomes" id="UP001165584">
    <property type="component" value="Unassembled WGS sequence"/>
</dbReference>
<dbReference type="Gene3D" id="3.30.450.40">
    <property type="match status" value="1"/>
</dbReference>
<evidence type="ECO:0000259" key="5">
    <source>
        <dbReference type="PROSITE" id="PS50921"/>
    </source>
</evidence>
<accession>A0ABT2GRG5</accession>
<evidence type="ECO:0000256" key="4">
    <source>
        <dbReference type="ARBA" id="ARBA00023163"/>
    </source>
</evidence>
<dbReference type="Gene3D" id="1.10.10.10">
    <property type="entry name" value="Winged helix-like DNA-binding domain superfamily/Winged helix DNA-binding domain"/>
    <property type="match status" value="1"/>
</dbReference>
<dbReference type="InterPro" id="IPR012074">
    <property type="entry name" value="GAF_ANTAR"/>
</dbReference>
<evidence type="ECO:0000256" key="1">
    <source>
        <dbReference type="ARBA" id="ARBA00022679"/>
    </source>
</evidence>
<keyword evidence="2" id="KW-0418">Kinase</keyword>
<keyword evidence="7" id="KW-1185">Reference proteome</keyword>
<dbReference type="SMART" id="SM01012">
    <property type="entry name" value="ANTAR"/>
    <property type="match status" value="1"/>
</dbReference>
<comment type="caution">
    <text evidence="6">The sequence shown here is derived from an EMBL/GenBank/DDBJ whole genome shotgun (WGS) entry which is preliminary data.</text>
</comment>
<dbReference type="SUPFAM" id="SSF55781">
    <property type="entry name" value="GAF domain-like"/>
    <property type="match status" value="1"/>
</dbReference>
<dbReference type="InterPro" id="IPR005561">
    <property type="entry name" value="ANTAR"/>
</dbReference>
<dbReference type="PROSITE" id="PS50921">
    <property type="entry name" value="ANTAR"/>
    <property type="match status" value="1"/>
</dbReference>
<dbReference type="Pfam" id="PF13185">
    <property type="entry name" value="GAF_2"/>
    <property type="match status" value="1"/>
</dbReference>